<keyword evidence="8" id="KW-1185">Reference proteome</keyword>
<dbReference type="PANTHER" id="PTHR43900">
    <property type="entry name" value="GLUTATHIONE S-TRANSFERASE RHO"/>
    <property type="match status" value="1"/>
</dbReference>
<comment type="caution">
    <text evidence="7">The sequence shown here is derived from an EMBL/GenBank/DDBJ whole genome shotgun (WGS) entry which is preliminary data.</text>
</comment>
<reference evidence="7" key="2">
    <citation type="submission" date="2023-06" db="EMBL/GenBank/DDBJ databases">
        <authorList>
            <person name="Kobayashi Y."/>
            <person name="Kayamori A."/>
            <person name="Aoki K."/>
            <person name="Shiwa Y."/>
            <person name="Fujita N."/>
            <person name="Sugita T."/>
            <person name="Iwasaki W."/>
            <person name="Tanaka N."/>
            <person name="Takashima M."/>
        </authorList>
    </citation>
    <scope>NUCLEOTIDE SEQUENCE</scope>
    <source>
        <strain evidence="7">HIS016</strain>
    </source>
</reference>
<dbReference type="SFLD" id="SFLDS00019">
    <property type="entry name" value="Glutathione_Transferase_(cytos"/>
    <property type="match status" value="1"/>
</dbReference>
<dbReference type="GO" id="GO:0004364">
    <property type="term" value="F:glutathione transferase activity"/>
    <property type="evidence" value="ECO:0007669"/>
    <property type="project" value="UniProtKB-EC"/>
</dbReference>
<dbReference type="Proteomes" id="UP001222932">
    <property type="component" value="Unassembled WGS sequence"/>
</dbReference>
<reference evidence="7" key="1">
    <citation type="journal article" date="2023" name="BMC Genomics">
        <title>Chromosome-level genome assemblies of Cutaneotrichosporon spp. (Trichosporonales, Basidiomycota) reveal imbalanced evolution between nucleotide sequences and chromosome synteny.</title>
        <authorList>
            <person name="Kobayashi Y."/>
            <person name="Kayamori A."/>
            <person name="Aoki K."/>
            <person name="Shiwa Y."/>
            <person name="Matsutani M."/>
            <person name="Fujita N."/>
            <person name="Sugita T."/>
            <person name="Iwasaki W."/>
            <person name="Tanaka N."/>
            <person name="Takashima M."/>
        </authorList>
    </citation>
    <scope>NUCLEOTIDE SEQUENCE</scope>
    <source>
        <strain evidence="7">HIS016</strain>
    </source>
</reference>
<protein>
    <recommendedName>
        <fullName evidence="1">glutathione transferase</fullName>
        <ecNumber evidence="1">2.5.1.18</ecNumber>
    </recommendedName>
</protein>
<dbReference type="GO" id="GO:0005737">
    <property type="term" value="C:cytoplasm"/>
    <property type="evidence" value="ECO:0007669"/>
    <property type="project" value="TreeGrafter"/>
</dbReference>
<comment type="similarity">
    <text evidence="4">Belongs to the GST superfamily.</text>
</comment>
<dbReference type="SUPFAM" id="SSF52833">
    <property type="entry name" value="Thioredoxin-like"/>
    <property type="match status" value="1"/>
</dbReference>
<dbReference type="InterPro" id="IPR010987">
    <property type="entry name" value="Glutathione-S-Trfase_C-like"/>
</dbReference>
<sequence length="225" mass="24996">MPYTLHGSYLSTCAARVLTAAGTMGLGTDLVLQSYDFTKVHEPEWTAHQPFNQMPFLVDNASSFEIFESRAICKYLAAKSGSDLMPSQADVEAYGRFEQGCSIEQSNFDPAASGLAFELVFAKMFDLPSDAKRVEKLKGELTKKLQGYERLLSKQKFIGGDKLTLADIFHLPYGSIVAQLGVVPSLTDGSLPHVQAWWRTISQLPAWKEYEKQREASMAAMAPWK</sequence>
<dbReference type="GO" id="GO:0006749">
    <property type="term" value="P:glutathione metabolic process"/>
    <property type="evidence" value="ECO:0007669"/>
    <property type="project" value="TreeGrafter"/>
</dbReference>
<evidence type="ECO:0000259" key="5">
    <source>
        <dbReference type="PROSITE" id="PS50404"/>
    </source>
</evidence>
<evidence type="ECO:0000256" key="3">
    <source>
        <dbReference type="ARBA" id="ARBA00047960"/>
    </source>
</evidence>
<dbReference type="Gene3D" id="3.40.30.10">
    <property type="entry name" value="Glutaredoxin"/>
    <property type="match status" value="1"/>
</dbReference>
<name>A0AAD3TU28_9TREE</name>
<feature type="domain" description="GST N-terminal" evidence="5">
    <location>
        <begin position="1"/>
        <end position="84"/>
    </location>
</feature>
<evidence type="ECO:0000313" key="8">
    <source>
        <dbReference type="Proteomes" id="UP001222932"/>
    </source>
</evidence>
<dbReference type="Pfam" id="PF02798">
    <property type="entry name" value="GST_N"/>
    <property type="match status" value="1"/>
</dbReference>
<dbReference type="SUPFAM" id="SSF47616">
    <property type="entry name" value="GST C-terminal domain-like"/>
    <property type="match status" value="1"/>
</dbReference>
<dbReference type="Gene3D" id="1.20.1050.10">
    <property type="match status" value="1"/>
</dbReference>
<comment type="catalytic activity">
    <reaction evidence="3">
        <text>RX + glutathione = an S-substituted glutathione + a halide anion + H(+)</text>
        <dbReference type="Rhea" id="RHEA:16437"/>
        <dbReference type="ChEBI" id="CHEBI:15378"/>
        <dbReference type="ChEBI" id="CHEBI:16042"/>
        <dbReference type="ChEBI" id="CHEBI:17792"/>
        <dbReference type="ChEBI" id="CHEBI:57925"/>
        <dbReference type="ChEBI" id="CHEBI:90779"/>
        <dbReference type="EC" id="2.5.1.18"/>
    </reaction>
</comment>
<dbReference type="InterPro" id="IPR036282">
    <property type="entry name" value="Glutathione-S-Trfase_C_sf"/>
</dbReference>
<dbReference type="PROSITE" id="PS50404">
    <property type="entry name" value="GST_NTER"/>
    <property type="match status" value="1"/>
</dbReference>
<evidence type="ECO:0000256" key="1">
    <source>
        <dbReference type="ARBA" id="ARBA00012452"/>
    </source>
</evidence>
<dbReference type="InterPro" id="IPR004045">
    <property type="entry name" value="Glutathione_S-Trfase_N"/>
</dbReference>
<dbReference type="InterPro" id="IPR004046">
    <property type="entry name" value="GST_C"/>
</dbReference>
<dbReference type="EC" id="2.5.1.18" evidence="1"/>
<dbReference type="GO" id="GO:0043295">
    <property type="term" value="F:glutathione binding"/>
    <property type="evidence" value="ECO:0007669"/>
    <property type="project" value="TreeGrafter"/>
</dbReference>
<keyword evidence="2" id="KW-0808">Transferase</keyword>
<evidence type="ECO:0000256" key="4">
    <source>
        <dbReference type="RuleBase" id="RU003494"/>
    </source>
</evidence>
<dbReference type="Pfam" id="PF00043">
    <property type="entry name" value="GST_C"/>
    <property type="match status" value="1"/>
</dbReference>
<organism evidence="7 8">
    <name type="scientific">Cutaneotrichosporon spelunceum</name>
    <dbReference type="NCBI Taxonomy" id="1672016"/>
    <lineage>
        <taxon>Eukaryota</taxon>
        <taxon>Fungi</taxon>
        <taxon>Dikarya</taxon>
        <taxon>Basidiomycota</taxon>
        <taxon>Agaricomycotina</taxon>
        <taxon>Tremellomycetes</taxon>
        <taxon>Trichosporonales</taxon>
        <taxon>Trichosporonaceae</taxon>
        <taxon>Cutaneotrichosporon</taxon>
    </lineage>
</organism>
<dbReference type="PANTHER" id="PTHR43900:SF3">
    <property type="entry name" value="GLUTATHIONE S-TRANSFERASE RHO"/>
    <property type="match status" value="1"/>
</dbReference>
<dbReference type="PROSITE" id="PS50405">
    <property type="entry name" value="GST_CTER"/>
    <property type="match status" value="1"/>
</dbReference>
<feature type="domain" description="GST C-terminal" evidence="6">
    <location>
        <begin position="90"/>
        <end position="224"/>
    </location>
</feature>
<dbReference type="AlphaFoldDB" id="A0AAD3TU28"/>
<evidence type="ECO:0000313" key="7">
    <source>
        <dbReference type="EMBL" id="GMK56921.1"/>
    </source>
</evidence>
<dbReference type="EMBL" id="BTCM01000003">
    <property type="protein sequence ID" value="GMK56921.1"/>
    <property type="molecule type" value="Genomic_DNA"/>
</dbReference>
<dbReference type="InterPro" id="IPR040079">
    <property type="entry name" value="Glutathione_S-Trfase"/>
</dbReference>
<gene>
    <name evidence="7" type="ORF">CspeluHIS016_0307610</name>
</gene>
<dbReference type="InterPro" id="IPR036249">
    <property type="entry name" value="Thioredoxin-like_sf"/>
</dbReference>
<evidence type="ECO:0000256" key="2">
    <source>
        <dbReference type="ARBA" id="ARBA00022679"/>
    </source>
</evidence>
<evidence type="ECO:0000259" key="6">
    <source>
        <dbReference type="PROSITE" id="PS50405"/>
    </source>
</evidence>
<accession>A0AAD3TU28</accession>
<dbReference type="SFLD" id="SFLDG00358">
    <property type="entry name" value="Main_(cytGST)"/>
    <property type="match status" value="1"/>
</dbReference>
<proteinExistence type="inferred from homology"/>